<dbReference type="NCBIfam" id="NF006058">
    <property type="entry name" value="PRK08206.1"/>
    <property type="match status" value="1"/>
</dbReference>
<dbReference type="InterPro" id="IPR036052">
    <property type="entry name" value="TrpB-like_PALP_sf"/>
</dbReference>
<evidence type="ECO:0000259" key="3">
    <source>
        <dbReference type="Pfam" id="PF00291"/>
    </source>
</evidence>
<evidence type="ECO:0000313" key="4">
    <source>
        <dbReference type="EMBL" id="PXW58698.1"/>
    </source>
</evidence>
<dbReference type="Proteomes" id="UP000248021">
    <property type="component" value="Unassembled WGS sequence"/>
</dbReference>
<evidence type="ECO:0000256" key="2">
    <source>
        <dbReference type="ARBA" id="ARBA00022898"/>
    </source>
</evidence>
<organism evidence="4 5">
    <name type="scientific">Chelatococcus asaccharovorans</name>
    <dbReference type="NCBI Taxonomy" id="28210"/>
    <lineage>
        <taxon>Bacteria</taxon>
        <taxon>Pseudomonadati</taxon>
        <taxon>Pseudomonadota</taxon>
        <taxon>Alphaproteobacteria</taxon>
        <taxon>Hyphomicrobiales</taxon>
        <taxon>Chelatococcaceae</taxon>
        <taxon>Chelatococcus</taxon>
    </lineage>
</organism>
<protein>
    <submittedName>
        <fullName evidence="4">Diaminopropionate ammonia-lyase</fullName>
    </submittedName>
</protein>
<comment type="caution">
    <text evidence="4">The sequence shown here is derived from an EMBL/GenBank/DDBJ whole genome shotgun (WGS) entry which is preliminary data.</text>
</comment>
<evidence type="ECO:0000313" key="5">
    <source>
        <dbReference type="Proteomes" id="UP000248021"/>
    </source>
</evidence>
<dbReference type="GO" id="GO:0016829">
    <property type="term" value="F:lyase activity"/>
    <property type="evidence" value="ECO:0007669"/>
    <property type="project" value="UniProtKB-KW"/>
</dbReference>
<feature type="domain" description="Tryptophan synthase beta chain-like PALP" evidence="3">
    <location>
        <begin position="40"/>
        <end position="375"/>
    </location>
</feature>
<proteinExistence type="predicted"/>
<dbReference type="CDD" id="cd00640">
    <property type="entry name" value="Trp-synth-beta_II"/>
    <property type="match status" value="1"/>
</dbReference>
<dbReference type="Pfam" id="PF00291">
    <property type="entry name" value="PALP"/>
    <property type="match status" value="1"/>
</dbReference>
<dbReference type="EMBL" id="QJJK01000005">
    <property type="protein sequence ID" value="PXW58698.1"/>
    <property type="molecule type" value="Genomic_DNA"/>
</dbReference>
<comment type="cofactor">
    <cofactor evidence="1">
        <name>pyridoxal 5'-phosphate</name>
        <dbReference type="ChEBI" id="CHEBI:597326"/>
    </cofactor>
</comment>
<dbReference type="PANTHER" id="PTHR42937">
    <property type="match status" value="1"/>
</dbReference>
<dbReference type="RefSeq" id="WP_110374791.1">
    <property type="nucleotide sequence ID" value="NZ_JAHBRY010000001.1"/>
</dbReference>
<dbReference type="AlphaFoldDB" id="A0A2V3UHY2"/>
<dbReference type="InterPro" id="IPR001926">
    <property type="entry name" value="TrpB-like_PALP"/>
</dbReference>
<dbReference type="Gene3D" id="3.40.50.1100">
    <property type="match status" value="3"/>
</dbReference>
<keyword evidence="4" id="KW-0456">Lyase</keyword>
<keyword evidence="5" id="KW-1185">Reference proteome</keyword>
<keyword evidence="2" id="KW-0663">Pyridoxal phosphate</keyword>
<reference evidence="4 5" key="1">
    <citation type="submission" date="2018-05" db="EMBL/GenBank/DDBJ databases">
        <title>Genomic Encyclopedia of Type Strains, Phase IV (KMG-IV): sequencing the most valuable type-strain genomes for metagenomic binning, comparative biology and taxonomic classification.</title>
        <authorList>
            <person name="Goeker M."/>
        </authorList>
    </citation>
    <scope>NUCLEOTIDE SEQUENCE [LARGE SCALE GENOMIC DNA]</scope>
    <source>
        <strain evidence="4 5">DSM 6462</strain>
    </source>
</reference>
<dbReference type="SUPFAM" id="SSF53686">
    <property type="entry name" value="Tryptophan synthase beta subunit-like PLP-dependent enzymes"/>
    <property type="match status" value="1"/>
</dbReference>
<dbReference type="OrthoDB" id="34584at2"/>
<gene>
    <name evidence="4" type="ORF">C7450_10544</name>
</gene>
<dbReference type="PANTHER" id="PTHR42937:SF1">
    <property type="entry name" value="DIAMINOPROPIONATE AMMONIA-LYASE"/>
    <property type="match status" value="1"/>
</dbReference>
<evidence type="ECO:0000256" key="1">
    <source>
        <dbReference type="ARBA" id="ARBA00001933"/>
    </source>
</evidence>
<sequence>MPPQLILNQRVSAEADEAIDRLFPAQAVAEAAGAITNWAGYEPTPLVTLPGLAAGLGLAAIALKDESDRFGLGSFKALGGAYAVYCILRAHVTNRTGTVPTPANLESGSLAALTGEITVICATAGNHGRSVAWAAGRFGCRCVILVHAGVTEERRAAMARFGAEIREVPGSYDDSVREAAQLAAAHGWHLVPDTSTSEQDPIPALVMQGYTVMGAEIVDQWRGPPPTHVFVQVGVGGLAAGVAEALWRRWRDELGHIVCVEPEAADCFARSLAAGAPTPISGDLDTLMLCLACGEVSAPAWAVLRPLATAAMTISDDETFDAMRRLADPAAGDPPLAAGESGAAGLAGLIALCRDDDRRRRLGLGPTARVLAIVSEGALDRALYDRVVGRGSADAESVRSDRIRREWNRLVISKSMN</sequence>
<accession>A0A2V3UHY2</accession>
<name>A0A2V3UHY2_9HYPH</name>